<dbReference type="RefSeq" id="XP_002644164.2">
    <property type="nucleotide sequence ID" value="XM_002644118.2"/>
</dbReference>
<proteinExistence type="predicted"/>
<accession>A0AAE8ZPS1</accession>
<name>A0AAE8ZPS1_CAEBR</name>
<dbReference type="EMBL" id="CP090896">
    <property type="protein sequence ID" value="ULT81430.1"/>
    <property type="molecule type" value="Genomic_DNA"/>
</dbReference>
<reference evidence="2 3" key="1">
    <citation type="submission" date="2022-05" db="EMBL/GenBank/DDBJ databases">
        <title>Chromosome-level reference genomes for two strains of Caenorhabditis briggsae: an improved platform for comparative genomics.</title>
        <authorList>
            <person name="Stevens L."/>
            <person name="Andersen E.C."/>
        </authorList>
    </citation>
    <scope>NUCLEOTIDE SEQUENCE [LARGE SCALE GENOMIC DNA]</scope>
    <source>
        <strain evidence="2">QX1410_ONT</strain>
        <tissue evidence="2">Whole-organism</tissue>
    </source>
</reference>
<dbReference type="AlphaFoldDB" id="A0AAE8ZPS1"/>
<sequence>MQSSGMNEKKIDNNYHPKYNLNNLATLPAPISGKEQQSENREVSLGSKPNTEVIEHLKKELAHLPLETILSLFSMHQNDLDATILAGKELFIPKYAPENVQNIINANIAFEREEMTATTKKRRHFYLEKQLRGCVDSKDLVKCYYDTKNQKNNGDWRREQKSEEEISEELRKKLADSGIEIISQKKKETMPKKRGRGRQAL</sequence>
<dbReference type="PANTHER" id="PTHR38620:SF1">
    <property type="entry name" value="CUE DOMAIN-CONTAINING PROTEIN-RELATED"/>
    <property type="match status" value="1"/>
</dbReference>
<evidence type="ECO:0000313" key="2">
    <source>
        <dbReference type="EMBL" id="ULT81430.1"/>
    </source>
</evidence>
<dbReference type="PANTHER" id="PTHR38620">
    <property type="entry name" value="PROTEIN CBG07292-RELATED"/>
    <property type="match status" value="1"/>
</dbReference>
<dbReference type="KEGG" id="cbr:CBG_17128"/>
<evidence type="ECO:0000313" key="3">
    <source>
        <dbReference type="Proteomes" id="UP000827892"/>
    </source>
</evidence>
<feature type="region of interest" description="Disordered" evidence="1">
    <location>
        <begin position="181"/>
        <end position="201"/>
    </location>
</feature>
<protein>
    <submittedName>
        <fullName evidence="2">Uncharacterized protein</fullName>
    </submittedName>
</protein>
<gene>
    <name evidence="2" type="ORF">L3Y34_011378</name>
</gene>
<feature type="compositionally biased region" description="Basic residues" evidence="1">
    <location>
        <begin position="192"/>
        <end position="201"/>
    </location>
</feature>
<organism evidence="2 3">
    <name type="scientific">Caenorhabditis briggsae</name>
    <dbReference type="NCBI Taxonomy" id="6238"/>
    <lineage>
        <taxon>Eukaryota</taxon>
        <taxon>Metazoa</taxon>
        <taxon>Ecdysozoa</taxon>
        <taxon>Nematoda</taxon>
        <taxon>Chromadorea</taxon>
        <taxon>Rhabditida</taxon>
        <taxon>Rhabditina</taxon>
        <taxon>Rhabditomorpha</taxon>
        <taxon>Rhabditoidea</taxon>
        <taxon>Rhabditidae</taxon>
        <taxon>Peloderinae</taxon>
        <taxon>Caenorhabditis</taxon>
    </lineage>
</organism>
<dbReference type="Proteomes" id="UP000827892">
    <property type="component" value="Chromosome X"/>
</dbReference>
<evidence type="ECO:0000256" key="1">
    <source>
        <dbReference type="SAM" id="MobiDB-lite"/>
    </source>
</evidence>